<name>A0ABN6DCG0_9BURK</name>
<evidence type="ECO:0000313" key="2">
    <source>
        <dbReference type="EMBL" id="BCO29665.1"/>
    </source>
</evidence>
<feature type="region of interest" description="Disordered" evidence="1">
    <location>
        <begin position="1"/>
        <end position="39"/>
    </location>
</feature>
<keyword evidence="3" id="KW-1185">Reference proteome</keyword>
<sequence>MGVTVEKNGFRPAFSTGAEKQGETLATGHYIDIPGIQGP</sequence>
<evidence type="ECO:0000256" key="1">
    <source>
        <dbReference type="SAM" id="MobiDB-lite"/>
    </source>
</evidence>
<dbReference type="Proteomes" id="UP000824366">
    <property type="component" value="Chromosome"/>
</dbReference>
<proteinExistence type="predicted"/>
<protein>
    <submittedName>
        <fullName evidence="2">Uncharacterized protein</fullName>
    </submittedName>
</protein>
<gene>
    <name evidence="2" type="ORF">MIZ03_4589</name>
</gene>
<organism evidence="2 3">
    <name type="scientific">Rhodoferax lithotrophicus</name>
    <dbReference type="NCBI Taxonomy" id="2798804"/>
    <lineage>
        <taxon>Bacteria</taxon>
        <taxon>Pseudomonadati</taxon>
        <taxon>Pseudomonadota</taxon>
        <taxon>Betaproteobacteria</taxon>
        <taxon>Burkholderiales</taxon>
        <taxon>Comamonadaceae</taxon>
        <taxon>Rhodoferax</taxon>
    </lineage>
</organism>
<accession>A0ABN6DCG0</accession>
<evidence type="ECO:0000313" key="3">
    <source>
        <dbReference type="Proteomes" id="UP000824366"/>
    </source>
</evidence>
<dbReference type="EMBL" id="AP024238">
    <property type="protein sequence ID" value="BCO29665.1"/>
    <property type="molecule type" value="Genomic_DNA"/>
</dbReference>
<reference evidence="2 3" key="1">
    <citation type="journal article" date="2021" name="Microbiol. Spectr.">
        <title>A Single Bacterium Capable of Oxidation and Reduction of Iron at Circumneutral pH.</title>
        <authorList>
            <person name="Kato S."/>
            <person name="Ohkuma M."/>
        </authorList>
    </citation>
    <scope>NUCLEOTIDE SEQUENCE [LARGE SCALE GENOMIC DNA]</scope>
    <source>
        <strain evidence="2 3">MIZ03</strain>
    </source>
</reference>